<sequence>MNKHIVRFIALGLVGTALVSNNVCSASTANVLNSMEVAGITLSLNNYVEENVKNTQTKKASSKQKAEKKEEEEFKLNLVYDRLGVAKVNNYLNVRKKPNESSKIVGKLTKNAGCNVYKIKNGWAKIVSGKVKGWVSADYLVTDKEAEEYAKKVATKQATVNTETLKVRALPSTDSIVSTLVPMDEELDVVKENLTEEYVKNYIKKQDDKSIKKGVNMNEMLDNLDNWICVKVDDEKLFISKDYVDISFKLERAVKAEEVKEDKENGITSVRASMVEFAKQYLGNSYVYGGTSLTNGIDCSGFTMRIYQHFGYSIPRTSGAQAQASATINSSEAKPGDLFFYGNNGHVSHVAMYIGNGLVIHASNRRTGIKISNAFYRTPIKVGRFVNN</sequence>
<evidence type="ECO:0000313" key="8">
    <source>
        <dbReference type="EMBL" id="MSS64365.1"/>
    </source>
</evidence>
<dbReference type="GO" id="GO:0006508">
    <property type="term" value="P:proteolysis"/>
    <property type="evidence" value="ECO:0007669"/>
    <property type="project" value="UniProtKB-KW"/>
</dbReference>
<protein>
    <submittedName>
        <fullName evidence="8">SH3 domain-containing protein</fullName>
    </submittedName>
</protein>
<dbReference type="EMBL" id="VUMT01000017">
    <property type="protein sequence ID" value="MSS64365.1"/>
    <property type="molecule type" value="Genomic_DNA"/>
</dbReference>
<dbReference type="InterPro" id="IPR003646">
    <property type="entry name" value="SH3-like_bac-type"/>
</dbReference>
<keyword evidence="9" id="KW-1185">Reference proteome</keyword>
<dbReference type="InterPro" id="IPR038765">
    <property type="entry name" value="Papain-like_cys_pep_sf"/>
</dbReference>
<dbReference type="Gene3D" id="2.30.30.40">
    <property type="entry name" value="SH3 Domains"/>
    <property type="match status" value="2"/>
</dbReference>
<dbReference type="PROSITE" id="PS51935">
    <property type="entry name" value="NLPC_P60"/>
    <property type="match status" value="1"/>
</dbReference>
<dbReference type="PROSITE" id="PS51781">
    <property type="entry name" value="SH3B"/>
    <property type="match status" value="1"/>
</dbReference>
<comment type="caution">
    <text evidence="8">The sequence shown here is derived from an EMBL/GenBank/DDBJ whole genome shotgun (WGS) entry which is preliminary data.</text>
</comment>
<dbReference type="InterPro" id="IPR000064">
    <property type="entry name" value="NLP_P60_dom"/>
</dbReference>
<dbReference type="SMART" id="SM00287">
    <property type="entry name" value="SH3b"/>
    <property type="match status" value="1"/>
</dbReference>
<dbReference type="Pfam" id="PF00877">
    <property type="entry name" value="NLPC_P60"/>
    <property type="match status" value="1"/>
</dbReference>
<organism evidence="8 9">
    <name type="scientific">Velocimicrobium porci</name>
    <dbReference type="NCBI Taxonomy" id="2606634"/>
    <lineage>
        <taxon>Bacteria</taxon>
        <taxon>Bacillati</taxon>
        <taxon>Bacillota</taxon>
        <taxon>Clostridia</taxon>
        <taxon>Lachnospirales</taxon>
        <taxon>Lachnospiraceae</taxon>
        <taxon>Velocimicrobium</taxon>
    </lineage>
</organism>
<proteinExistence type="inferred from homology"/>
<gene>
    <name evidence="8" type="ORF">FYJ58_10840</name>
</gene>
<keyword evidence="5" id="KW-0732">Signal</keyword>
<dbReference type="InterPro" id="IPR051202">
    <property type="entry name" value="Peptidase_C40"/>
</dbReference>
<feature type="chain" id="PRO_5039203735" evidence="5">
    <location>
        <begin position="26"/>
        <end position="388"/>
    </location>
</feature>
<dbReference type="GO" id="GO:0008234">
    <property type="term" value="F:cysteine-type peptidase activity"/>
    <property type="evidence" value="ECO:0007669"/>
    <property type="project" value="UniProtKB-KW"/>
</dbReference>
<evidence type="ECO:0000256" key="2">
    <source>
        <dbReference type="ARBA" id="ARBA00022670"/>
    </source>
</evidence>
<dbReference type="AlphaFoldDB" id="A0A6L5XZZ5"/>
<dbReference type="SUPFAM" id="SSF54001">
    <property type="entry name" value="Cysteine proteinases"/>
    <property type="match status" value="1"/>
</dbReference>
<evidence type="ECO:0000256" key="3">
    <source>
        <dbReference type="ARBA" id="ARBA00022801"/>
    </source>
</evidence>
<keyword evidence="3" id="KW-0378">Hydrolase</keyword>
<feature type="domain" description="SH3b" evidence="6">
    <location>
        <begin position="83"/>
        <end position="144"/>
    </location>
</feature>
<dbReference type="Proteomes" id="UP000482209">
    <property type="component" value="Unassembled WGS sequence"/>
</dbReference>
<dbReference type="RefSeq" id="WP_154519756.1">
    <property type="nucleotide sequence ID" value="NZ_VUMT01000017.1"/>
</dbReference>
<dbReference type="PANTHER" id="PTHR47053">
    <property type="entry name" value="MUREIN DD-ENDOPEPTIDASE MEPH-RELATED"/>
    <property type="match status" value="1"/>
</dbReference>
<evidence type="ECO:0000256" key="5">
    <source>
        <dbReference type="SAM" id="SignalP"/>
    </source>
</evidence>
<comment type="similarity">
    <text evidence="1">Belongs to the peptidase C40 family.</text>
</comment>
<feature type="signal peptide" evidence="5">
    <location>
        <begin position="1"/>
        <end position="25"/>
    </location>
</feature>
<reference evidence="8 9" key="1">
    <citation type="submission" date="2019-08" db="EMBL/GenBank/DDBJ databases">
        <title>In-depth cultivation of the pig gut microbiome towards novel bacterial diversity and tailored functional studies.</title>
        <authorList>
            <person name="Wylensek D."/>
            <person name="Hitch T.C.A."/>
            <person name="Clavel T."/>
        </authorList>
    </citation>
    <scope>NUCLEOTIDE SEQUENCE [LARGE SCALE GENOMIC DNA]</scope>
    <source>
        <strain evidence="8 9">WCA-693-APC-MOT-I</strain>
    </source>
</reference>
<feature type="domain" description="NlpC/P60" evidence="7">
    <location>
        <begin position="268"/>
        <end position="388"/>
    </location>
</feature>
<accession>A0A6L5XZZ5</accession>
<dbReference type="PANTHER" id="PTHR47053:SF1">
    <property type="entry name" value="MUREIN DD-ENDOPEPTIDASE MEPH-RELATED"/>
    <property type="match status" value="1"/>
</dbReference>
<evidence type="ECO:0000259" key="7">
    <source>
        <dbReference type="PROSITE" id="PS51935"/>
    </source>
</evidence>
<evidence type="ECO:0000259" key="6">
    <source>
        <dbReference type="PROSITE" id="PS51781"/>
    </source>
</evidence>
<evidence type="ECO:0000256" key="4">
    <source>
        <dbReference type="ARBA" id="ARBA00022807"/>
    </source>
</evidence>
<keyword evidence="4" id="KW-0788">Thiol protease</keyword>
<dbReference type="Gene3D" id="3.90.1720.10">
    <property type="entry name" value="endopeptidase domain like (from Nostoc punctiforme)"/>
    <property type="match status" value="1"/>
</dbReference>
<dbReference type="Pfam" id="PF08239">
    <property type="entry name" value="SH3_3"/>
    <property type="match status" value="1"/>
</dbReference>
<keyword evidence="2" id="KW-0645">Protease</keyword>
<evidence type="ECO:0000313" key="9">
    <source>
        <dbReference type="Proteomes" id="UP000482209"/>
    </source>
</evidence>
<evidence type="ECO:0000256" key="1">
    <source>
        <dbReference type="ARBA" id="ARBA00007074"/>
    </source>
</evidence>
<name>A0A6L5XZZ5_9FIRM</name>